<evidence type="ECO:0000256" key="3">
    <source>
        <dbReference type="SAM" id="MobiDB-lite"/>
    </source>
</evidence>
<dbReference type="SUPFAM" id="SSF53335">
    <property type="entry name" value="S-adenosyl-L-methionine-dependent methyltransferases"/>
    <property type="match status" value="1"/>
</dbReference>
<dbReference type="RefSeq" id="WP_284374019.1">
    <property type="nucleotide sequence ID" value="NZ_BSNJ01000007.1"/>
</dbReference>
<reference evidence="4" key="1">
    <citation type="journal article" date="2014" name="Int. J. Syst. Evol. Microbiol.">
        <title>Complete genome of a new Firmicutes species belonging to the dominant human colonic microbiota ('Ruminococcus bicirculans') reveals two chromosomes and a selective capacity to utilize plant glucans.</title>
        <authorList>
            <consortium name="NISC Comparative Sequencing Program"/>
            <person name="Wegmann U."/>
            <person name="Louis P."/>
            <person name="Goesmann A."/>
            <person name="Henrissat B."/>
            <person name="Duncan S.H."/>
            <person name="Flint H.J."/>
        </authorList>
    </citation>
    <scope>NUCLEOTIDE SEQUENCE</scope>
    <source>
        <strain evidence="4">NBRC 108216</strain>
    </source>
</reference>
<keyword evidence="5" id="KW-1185">Reference proteome</keyword>
<dbReference type="InterPro" id="IPR004398">
    <property type="entry name" value="RNA_MeTrfase_RsmD"/>
</dbReference>
<accession>A0ABQ5V5I9</accession>
<name>A0ABQ5V5I9_9PROT</name>
<evidence type="ECO:0000256" key="2">
    <source>
        <dbReference type="ARBA" id="ARBA00022679"/>
    </source>
</evidence>
<proteinExistence type="predicted"/>
<sequence>MRIVSGSHRGRTIVTPDGRNTRPTSDQTRESIFNILDHADWAPPLDGAHVLDIFAGSGALGLEAISRGAAFTVFVERHPQALAAIRKNINHFGLGDEARIHRFDATKLKLAPANRPASFTHVFMDPPYGKGLWSPVLRRLPQYLSADGIIILEESRDTEVAPTVERAGWEIMADNLWGAARVLFLKQK</sequence>
<reference evidence="4" key="2">
    <citation type="submission" date="2023-01" db="EMBL/GenBank/DDBJ databases">
        <title>Draft genome sequence of Algimonas porphyrae strain NBRC 108216.</title>
        <authorList>
            <person name="Sun Q."/>
            <person name="Mori K."/>
        </authorList>
    </citation>
    <scope>NUCLEOTIDE SEQUENCE</scope>
    <source>
        <strain evidence="4">NBRC 108216</strain>
    </source>
</reference>
<gene>
    <name evidence="4" type="ORF">GCM10007854_28900</name>
</gene>
<organism evidence="4 5">
    <name type="scientific">Algimonas porphyrae</name>
    <dbReference type="NCBI Taxonomy" id="1128113"/>
    <lineage>
        <taxon>Bacteria</taxon>
        <taxon>Pseudomonadati</taxon>
        <taxon>Pseudomonadota</taxon>
        <taxon>Alphaproteobacteria</taxon>
        <taxon>Maricaulales</taxon>
        <taxon>Robiginitomaculaceae</taxon>
        <taxon>Algimonas</taxon>
    </lineage>
</organism>
<evidence type="ECO:0000313" key="5">
    <source>
        <dbReference type="Proteomes" id="UP001161390"/>
    </source>
</evidence>
<comment type="caution">
    <text evidence="4">The sequence shown here is derived from an EMBL/GenBank/DDBJ whole genome shotgun (WGS) entry which is preliminary data.</text>
</comment>
<keyword evidence="2" id="KW-0808">Transferase</keyword>
<keyword evidence="1 4" id="KW-0489">Methyltransferase</keyword>
<dbReference type="InterPro" id="IPR029063">
    <property type="entry name" value="SAM-dependent_MTases_sf"/>
</dbReference>
<dbReference type="PIRSF" id="PIRSF004553">
    <property type="entry name" value="CHP00095"/>
    <property type="match status" value="1"/>
</dbReference>
<dbReference type="NCBIfam" id="TIGR00095">
    <property type="entry name" value="16S rRNA (guanine(966)-N(2))-methyltransferase RsmD"/>
    <property type="match status" value="1"/>
</dbReference>
<dbReference type="GO" id="GO:0032259">
    <property type="term" value="P:methylation"/>
    <property type="evidence" value="ECO:0007669"/>
    <property type="project" value="UniProtKB-KW"/>
</dbReference>
<dbReference type="Proteomes" id="UP001161390">
    <property type="component" value="Unassembled WGS sequence"/>
</dbReference>
<dbReference type="GO" id="GO:0008168">
    <property type="term" value="F:methyltransferase activity"/>
    <property type="evidence" value="ECO:0007669"/>
    <property type="project" value="UniProtKB-KW"/>
</dbReference>
<dbReference type="PANTHER" id="PTHR43542">
    <property type="entry name" value="METHYLTRANSFERASE"/>
    <property type="match status" value="1"/>
</dbReference>
<dbReference type="Pfam" id="PF03602">
    <property type="entry name" value="Cons_hypoth95"/>
    <property type="match status" value="1"/>
</dbReference>
<dbReference type="PANTHER" id="PTHR43542:SF1">
    <property type="entry name" value="METHYLTRANSFERASE"/>
    <property type="match status" value="1"/>
</dbReference>
<dbReference type="Gene3D" id="3.40.50.150">
    <property type="entry name" value="Vaccinia Virus protein VP39"/>
    <property type="match status" value="1"/>
</dbReference>
<feature type="region of interest" description="Disordered" evidence="3">
    <location>
        <begin position="1"/>
        <end position="26"/>
    </location>
</feature>
<evidence type="ECO:0000313" key="4">
    <source>
        <dbReference type="EMBL" id="GLQ21935.1"/>
    </source>
</evidence>
<protein>
    <submittedName>
        <fullName evidence="4">Methyltransferase</fullName>
    </submittedName>
</protein>
<dbReference type="EMBL" id="BSNJ01000007">
    <property type="protein sequence ID" value="GLQ21935.1"/>
    <property type="molecule type" value="Genomic_DNA"/>
</dbReference>
<evidence type="ECO:0000256" key="1">
    <source>
        <dbReference type="ARBA" id="ARBA00022603"/>
    </source>
</evidence>
<dbReference type="CDD" id="cd02440">
    <property type="entry name" value="AdoMet_MTases"/>
    <property type="match status" value="1"/>
</dbReference>